<accession>A0ACA9MZK2</accession>
<organism evidence="1 2">
    <name type="scientific">Cetraspora pellucida</name>
    <dbReference type="NCBI Taxonomy" id="1433469"/>
    <lineage>
        <taxon>Eukaryota</taxon>
        <taxon>Fungi</taxon>
        <taxon>Fungi incertae sedis</taxon>
        <taxon>Mucoromycota</taxon>
        <taxon>Glomeromycotina</taxon>
        <taxon>Glomeromycetes</taxon>
        <taxon>Diversisporales</taxon>
        <taxon>Gigasporaceae</taxon>
        <taxon>Cetraspora</taxon>
    </lineage>
</organism>
<evidence type="ECO:0000313" key="1">
    <source>
        <dbReference type="EMBL" id="CAG8618392.1"/>
    </source>
</evidence>
<feature type="non-terminal residue" evidence="1">
    <location>
        <position position="374"/>
    </location>
</feature>
<evidence type="ECO:0000313" key="2">
    <source>
        <dbReference type="Proteomes" id="UP000789366"/>
    </source>
</evidence>
<sequence>MPCYLDTIIRIKYVKQNETKDAKSISVWAIGTYPVGREDNEIEVILYVPRDPVERDPESQAIFRRDEYYSVGGKIMSVATSTHLTIVDKNSESNKCPLKVSLVGIPQEKPTTIESTDNSIIETLITDHIGQTHDYTICIVYPHTNPRFEHLKTTIQPLESVIFVVGQMEIIDNKIYVNAKDINYIYVKKNNSETDSLQIQSTPTNSTRSKLLHIHQNITKNSKDIPTIQTPPLTTSSDIESGPSVKRRRSEEIDPFTDAEPAVTTEINSVDHDQEELEKPIKKNKSKQTSTQNQIKNKQQELKNIIKESPLNKAPGPQAISNEMLKHLSLSAKQSLLWIFNTSLALETIPKQWKKATIYSISKKPTFTEQLDHT</sequence>
<protein>
    <submittedName>
        <fullName evidence="1">17716_t:CDS:1</fullName>
    </submittedName>
</protein>
<keyword evidence="2" id="KW-1185">Reference proteome</keyword>
<dbReference type="EMBL" id="CAJVPW010010709">
    <property type="protein sequence ID" value="CAG8618392.1"/>
    <property type="molecule type" value="Genomic_DNA"/>
</dbReference>
<dbReference type="Proteomes" id="UP000789366">
    <property type="component" value="Unassembled WGS sequence"/>
</dbReference>
<gene>
    <name evidence="1" type="ORF">SPELUC_LOCUS7772</name>
</gene>
<proteinExistence type="predicted"/>
<comment type="caution">
    <text evidence="1">The sequence shown here is derived from an EMBL/GenBank/DDBJ whole genome shotgun (WGS) entry which is preliminary data.</text>
</comment>
<name>A0ACA9MZK2_9GLOM</name>
<reference evidence="1" key="1">
    <citation type="submission" date="2021-06" db="EMBL/GenBank/DDBJ databases">
        <authorList>
            <person name="Kallberg Y."/>
            <person name="Tangrot J."/>
            <person name="Rosling A."/>
        </authorList>
    </citation>
    <scope>NUCLEOTIDE SEQUENCE</scope>
    <source>
        <strain evidence="1">28 12/20/2015</strain>
    </source>
</reference>